<keyword evidence="8 12" id="KW-0238">DNA-binding</keyword>
<evidence type="ECO:0000256" key="11">
    <source>
        <dbReference type="ARBA" id="ARBA00023295"/>
    </source>
</evidence>
<feature type="binding site" evidence="12">
    <location>
        <position position="208"/>
    </location>
    <ligand>
        <name>[4Fe-4S] cluster</name>
        <dbReference type="ChEBI" id="CHEBI:49883"/>
    </ligand>
</feature>
<dbReference type="PANTHER" id="PTHR10359">
    <property type="entry name" value="A/G-SPECIFIC ADENINE GLYCOSYLASE/ENDONUCLEASE III"/>
    <property type="match status" value="1"/>
</dbReference>
<dbReference type="AlphaFoldDB" id="A0A9D9HH28"/>
<evidence type="ECO:0000256" key="4">
    <source>
        <dbReference type="ARBA" id="ARBA00022763"/>
    </source>
</evidence>
<comment type="function">
    <text evidence="12">DNA repair enzyme that has both DNA N-glycosylase activity and AP-lyase activity. The DNA N-glycosylase activity releases various damaged pyrimidines from DNA by cleaving the N-glycosidic bond, leaving an AP (apurinic/apyrimidinic) site. The AP-lyase activity cleaves the phosphodiester bond 3' to the AP site by a beta-elimination, leaving a 3'-terminal unsaturated sugar and a product with a terminal 5'-phosphate.</text>
</comment>
<reference evidence="14" key="2">
    <citation type="journal article" date="2021" name="PeerJ">
        <title>Extensive microbial diversity within the chicken gut microbiome revealed by metagenomics and culture.</title>
        <authorList>
            <person name="Gilroy R."/>
            <person name="Ravi A."/>
            <person name="Getino M."/>
            <person name="Pursley I."/>
            <person name="Horton D.L."/>
            <person name="Alikhan N.F."/>
            <person name="Baker D."/>
            <person name="Gharbi K."/>
            <person name="Hall N."/>
            <person name="Watson M."/>
            <person name="Adriaenssens E.M."/>
            <person name="Foster-Nyarko E."/>
            <person name="Jarju S."/>
            <person name="Secka A."/>
            <person name="Antonio M."/>
            <person name="Oren A."/>
            <person name="Chaudhuri R.R."/>
            <person name="La Ragione R."/>
            <person name="Hildebrand F."/>
            <person name="Pallen M.J."/>
        </authorList>
    </citation>
    <scope>NUCLEOTIDE SEQUENCE</scope>
    <source>
        <strain evidence="14">B3-4054</strain>
    </source>
</reference>
<dbReference type="Pfam" id="PF00633">
    <property type="entry name" value="HHH"/>
    <property type="match status" value="1"/>
</dbReference>
<dbReference type="CDD" id="cd00056">
    <property type="entry name" value="ENDO3c"/>
    <property type="match status" value="1"/>
</dbReference>
<evidence type="ECO:0000256" key="12">
    <source>
        <dbReference type="HAMAP-Rule" id="MF_00942"/>
    </source>
</evidence>
<dbReference type="FunFam" id="1.10.1670.10:FF:000001">
    <property type="entry name" value="Endonuclease III"/>
    <property type="match status" value="1"/>
</dbReference>
<dbReference type="GO" id="GO:0019104">
    <property type="term" value="F:DNA N-glycosylase activity"/>
    <property type="evidence" value="ECO:0007669"/>
    <property type="project" value="UniProtKB-UniRule"/>
</dbReference>
<dbReference type="InterPro" id="IPR000445">
    <property type="entry name" value="HhH_motif"/>
</dbReference>
<evidence type="ECO:0000256" key="10">
    <source>
        <dbReference type="ARBA" id="ARBA00023239"/>
    </source>
</evidence>
<dbReference type="InterPro" id="IPR004036">
    <property type="entry name" value="Endonuclease-III-like_CS2"/>
</dbReference>
<dbReference type="Gene3D" id="1.10.1670.10">
    <property type="entry name" value="Helix-hairpin-Helix base-excision DNA repair enzymes (C-terminal)"/>
    <property type="match status" value="1"/>
</dbReference>
<dbReference type="HAMAP" id="MF_00942">
    <property type="entry name" value="Nth"/>
    <property type="match status" value="1"/>
</dbReference>
<dbReference type="InterPro" id="IPR005759">
    <property type="entry name" value="Nth"/>
</dbReference>
<keyword evidence="11 12" id="KW-0326">Glycosidase</keyword>
<comment type="catalytic activity">
    <reaction evidence="12">
        <text>2'-deoxyribonucleotide-(2'-deoxyribose 5'-phosphate)-2'-deoxyribonucleotide-DNA = a 3'-end 2'-deoxyribonucleotide-(2,3-dehydro-2,3-deoxyribose 5'-phosphate)-DNA + a 5'-end 5'-phospho-2'-deoxyribonucleoside-DNA + H(+)</text>
        <dbReference type="Rhea" id="RHEA:66592"/>
        <dbReference type="Rhea" id="RHEA-COMP:13180"/>
        <dbReference type="Rhea" id="RHEA-COMP:16897"/>
        <dbReference type="Rhea" id="RHEA-COMP:17067"/>
        <dbReference type="ChEBI" id="CHEBI:15378"/>
        <dbReference type="ChEBI" id="CHEBI:136412"/>
        <dbReference type="ChEBI" id="CHEBI:157695"/>
        <dbReference type="ChEBI" id="CHEBI:167181"/>
        <dbReference type="EC" id="4.2.99.18"/>
    </reaction>
</comment>
<dbReference type="Gene3D" id="1.10.340.30">
    <property type="entry name" value="Hypothetical protein, domain 2"/>
    <property type="match status" value="1"/>
</dbReference>
<keyword evidence="2 12" id="KW-0004">4Fe-4S</keyword>
<sequence>MAFQELTARDIRTLMKRLAKACPEPKTELYSVNHYTLLVAVMLSAQMTDKGVNKATGALFSVADTPQKMLALGEEKLKEYIRSVNLYPTKAKRILETSKILLERFGGEVPADRDALESLPGVGRKTANVILNCAFGQAVMPVDTHILRVSRRLGLSRHTTPRGVEEDLMQKIPEEYLRDAHHLLLLHGRYVCKARNPQCANCVAADICPKNPDAGSGQPQ</sequence>
<reference evidence="14" key="1">
    <citation type="submission" date="2020-10" db="EMBL/GenBank/DDBJ databases">
        <authorList>
            <person name="Gilroy R."/>
        </authorList>
    </citation>
    <scope>NUCLEOTIDE SEQUENCE</scope>
    <source>
        <strain evidence="14">B3-4054</strain>
    </source>
</reference>
<accession>A0A9D9HH28</accession>
<evidence type="ECO:0000256" key="8">
    <source>
        <dbReference type="ARBA" id="ARBA00023125"/>
    </source>
</evidence>
<evidence type="ECO:0000256" key="7">
    <source>
        <dbReference type="ARBA" id="ARBA00023014"/>
    </source>
</evidence>
<keyword evidence="4 12" id="KW-0227">DNA damage</keyword>
<dbReference type="FunFam" id="1.10.340.30:FF:000001">
    <property type="entry name" value="Endonuclease III"/>
    <property type="match status" value="1"/>
</dbReference>
<gene>
    <name evidence="12 14" type="primary">nth</name>
    <name evidence="14" type="ORF">IAA96_03350</name>
</gene>
<proteinExistence type="inferred from homology"/>
<feature type="domain" description="HhH-GPD" evidence="13">
    <location>
        <begin position="43"/>
        <end position="190"/>
    </location>
</feature>
<comment type="caution">
    <text evidence="14">The sequence shown here is derived from an EMBL/GenBank/DDBJ whole genome shotgun (WGS) entry which is preliminary data.</text>
</comment>
<evidence type="ECO:0000259" key="13">
    <source>
        <dbReference type="SMART" id="SM00478"/>
    </source>
</evidence>
<keyword evidence="9 12" id="KW-0234">DNA repair</keyword>
<dbReference type="PANTHER" id="PTHR10359:SF18">
    <property type="entry name" value="ENDONUCLEASE III"/>
    <property type="match status" value="1"/>
</dbReference>
<protein>
    <recommendedName>
        <fullName evidence="12">Endonuclease III</fullName>
        <ecNumber evidence="12">4.2.99.18</ecNumber>
    </recommendedName>
    <alternativeName>
        <fullName evidence="12">DNA-(apurinic or apyrimidinic site) lyase</fullName>
    </alternativeName>
</protein>
<evidence type="ECO:0000313" key="14">
    <source>
        <dbReference type="EMBL" id="MBO8450123.1"/>
    </source>
</evidence>
<dbReference type="GO" id="GO:0140078">
    <property type="term" value="F:class I DNA-(apurinic or apyrimidinic site) endonuclease activity"/>
    <property type="evidence" value="ECO:0007669"/>
    <property type="project" value="UniProtKB-EC"/>
</dbReference>
<feature type="binding site" evidence="12">
    <location>
        <position position="192"/>
    </location>
    <ligand>
        <name>[4Fe-4S] cluster</name>
        <dbReference type="ChEBI" id="CHEBI:49883"/>
    </ligand>
</feature>
<dbReference type="PROSITE" id="PS01155">
    <property type="entry name" value="ENDONUCLEASE_III_2"/>
    <property type="match status" value="1"/>
</dbReference>
<dbReference type="InterPro" id="IPR023170">
    <property type="entry name" value="HhH_base_excis_C"/>
</dbReference>
<dbReference type="InterPro" id="IPR003651">
    <property type="entry name" value="Endonuclease3_FeS-loop_motif"/>
</dbReference>
<feature type="binding site" evidence="12">
    <location>
        <position position="202"/>
    </location>
    <ligand>
        <name>[4Fe-4S] cluster</name>
        <dbReference type="ChEBI" id="CHEBI:49883"/>
    </ligand>
</feature>
<keyword evidence="14" id="KW-0255">Endonuclease</keyword>
<keyword evidence="5 12" id="KW-0378">Hydrolase</keyword>
<dbReference type="PIRSF" id="PIRSF001435">
    <property type="entry name" value="Nth"/>
    <property type="match status" value="1"/>
</dbReference>
<dbReference type="InterPro" id="IPR003265">
    <property type="entry name" value="HhH-GPD_domain"/>
</dbReference>
<evidence type="ECO:0000256" key="6">
    <source>
        <dbReference type="ARBA" id="ARBA00023004"/>
    </source>
</evidence>
<evidence type="ECO:0000256" key="1">
    <source>
        <dbReference type="ARBA" id="ARBA00008343"/>
    </source>
</evidence>
<dbReference type="SUPFAM" id="SSF48150">
    <property type="entry name" value="DNA-glycosylase"/>
    <property type="match status" value="1"/>
</dbReference>
<keyword evidence="10 12" id="KW-0456">Lyase</keyword>
<keyword evidence="3 12" id="KW-0479">Metal-binding</keyword>
<evidence type="ECO:0000313" key="15">
    <source>
        <dbReference type="Proteomes" id="UP000823616"/>
    </source>
</evidence>
<evidence type="ECO:0000256" key="5">
    <source>
        <dbReference type="ARBA" id="ARBA00022801"/>
    </source>
</evidence>
<keyword evidence="14" id="KW-0540">Nuclease</keyword>
<dbReference type="GO" id="GO:0006285">
    <property type="term" value="P:base-excision repair, AP site formation"/>
    <property type="evidence" value="ECO:0007669"/>
    <property type="project" value="TreeGrafter"/>
</dbReference>
<dbReference type="InterPro" id="IPR011257">
    <property type="entry name" value="DNA_glycosylase"/>
</dbReference>
<comment type="cofactor">
    <cofactor evidence="12">
        <name>[4Fe-4S] cluster</name>
        <dbReference type="ChEBI" id="CHEBI:49883"/>
    </cofactor>
    <text evidence="12">Binds 1 [4Fe-4S] cluster.</text>
</comment>
<dbReference type="GO" id="GO:0051539">
    <property type="term" value="F:4 iron, 4 sulfur cluster binding"/>
    <property type="evidence" value="ECO:0007669"/>
    <property type="project" value="UniProtKB-UniRule"/>
</dbReference>
<dbReference type="EC" id="4.2.99.18" evidence="12"/>
<name>A0A9D9HH28_9SPIR</name>
<comment type="similarity">
    <text evidence="1 12">Belongs to the Nth/MutY family.</text>
</comment>
<dbReference type="GO" id="GO:0046872">
    <property type="term" value="F:metal ion binding"/>
    <property type="evidence" value="ECO:0007669"/>
    <property type="project" value="UniProtKB-KW"/>
</dbReference>
<dbReference type="NCBIfam" id="TIGR01083">
    <property type="entry name" value="nth"/>
    <property type="match status" value="1"/>
</dbReference>
<evidence type="ECO:0000256" key="3">
    <source>
        <dbReference type="ARBA" id="ARBA00022723"/>
    </source>
</evidence>
<evidence type="ECO:0000256" key="9">
    <source>
        <dbReference type="ARBA" id="ARBA00023204"/>
    </source>
</evidence>
<dbReference type="Proteomes" id="UP000823616">
    <property type="component" value="Unassembled WGS sequence"/>
</dbReference>
<dbReference type="Pfam" id="PF00730">
    <property type="entry name" value="HhH-GPD"/>
    <property type="match status" value="1"/>
</dbReference>
<dbReference type="SMART" id="SM00478">
    <property type="entry name" value="ENDO3c"/>
    <property type="match status" value="1"/>
</dbReference>
<dbReference type="SMART" id="SM00525">
    <property type="entry name" value="FES"/>
    <property type="match status" value="1"/>
</dbReference>
<keyword evidence="7 12" id="KW-0411">Iron-sulfur</keyword>
<dbReference type="EMBL" id="JADIMS010000055">
    <property type="protein sequence ID" value="MBO8450123.1"/>
    <property type="molecule type" value="Genomic_DNA"/>
</dbReference>
<dbReference type="GO" id="GO:0003677">
    <property type="term" value="F:DNA binding"/>
    <property type="evidence" value="ECO:0007669"/>
    <property type="project" value="UniProtKB-UniRule"/>
</dbReference>
<feature type="binding site" evidence="12">
    <location>
        <position position="199"/>
    </location>
    <ligand>
        <name>[4Fe-4S] cluster</name>
        <dbReference type="ChEBI" id="CHEBI:49883"/>
    </ligand>
</feature>
<organism evidence="14 15">
    <name type="scientific">Candidatus Avitreponema avistercoris</name>
    <dbReference type="NCBI Taxonomy" id="2840705"/>
    <lineage>
        <taxon>Bacteria</taxon>
        <taxon>Pseudomonadati</taxon>
        <taxon>Spirochaetota</taxon>
        <taxon>Spirochaetia</taxon>
        <taxon>Spirochaetales</taxon>
        <taxon>Candidatus Avitreponema</taxon>
    </lineage>
</organism>
<evidence type="ECO:0000256" key="2">
    <source>
        <dbReference type="ARBA" id="ARBA00022485"/>
    </source>
</evidence>
<keyword evidence="6 12" id="KW-0408">Iron</keyword>